<accession>J0WNM2</accession>
<comment type="caution">
    <text evidence="2">The sequence shown here is derived from an EMBL/GenBank/DDBJ whole genome shotgun (WGS) entry which is preliminary data.</text>
</comment>
<sequence>MTQDWTRAEGMIIGNELDPNAVREELHERGVLAQLEWFASTPHMLGLTVATDGEHIATVPVGSEQVEAGPALEELAEDIAVLFKAEVRIGSTTADHLPQGDSPLGRAASENGAPSADGEGAPTRIVEIGRTPASSVPLLAALEGVDLGDLELDEGHRALLAELPPEKEGWNFGELPLVTLSVSDSEFQVLLVTDDHIEHIVSHNWGMETALVPGARAKASELPDEVIDLVGDRPDLEAIAAAVPGADPAALWATATTTHGEESVWKVVKALGLPAGVAGFLLGATEASEVEGVTVHLARGISNAIGRSVDIMLGEPESAVKPLWNSYESVAVQRPWLIHAAVGAEAIIGTGLVVTAARAPSPRSGWTRFAGVVGALMLVDSIAELSLAKHVAKRYLRRQG</sequence>
<dbReference type="PATRIC" id="fig|1125717.3.peg.1654"/>
<dbReference type="OrthoDB" id="3264552at2"/>
<organism evidence="2 3">
    <name type="scientific">Schaalia georgiae F0490</name>
    <dbReference type="NCBI Taxonomy" id="1125717"/>
    <lineage>
        <taxon>Bacteria</taxon>
        <taxon>Bacillati</taxon>
        <taxon>Actinomycetota</taxon>
        <taxon>Actinomycetes</taxon>
        <taxon>Actinomycetales</taxon>
        <taxon>Actinomycetaceae</taxon>
        <taxon>Schaalia</taxon>
    </lineage>
</organism>
<keyword evidence="3" id="KW-1185">Reference proteome</keyword>
<evidence type="ECO:0000313" key="2">
    <source>
        <dbReference type="EMBL" id="EJF38071.1"/>
    </source>
</evidence>
<name>J0WNM2_9ACTO</name>
<gene>
    <name evidence="2" type="ORF">HMPREF1317_0653</name>
</gene>
<reference evidence="2 3" key="1">
    <citation type="submission" date="2012-05" db="EMBL/GenBank/DDBJ databases">
        <authorList>
            <person name="Harkins D.M."/>
            <person name="Madupu R."/>
            <person name="Durkin A.S."/>
            <person name="Torralba M."/>
            <person name="Methe B."/>
            <person name="Sutton G.G."/>
            <person name="Nelson K.E."/>
        </authorList>
    </citation>
    <scope>NUCLEOTIDE SEQUENCE [LARGE SCALE GENOMIC DNA]</scope>
    <source>
        <strain evidence="2 3">F0490</strain>
    </source>
</reference>
<evidence type="ECO:0000256" key="1">
    <source>
        <dbReference type="SAM" id="MobiDB-lite"/>
    </source>
</evidence>
<protein>
    <submittedName>
        <fullName evidence="2">Uncharacterized protein</fullName>
    </submittedName>
</protein>
<feature type="region of interest" description="Disordered" evidence="1">
    <location>
        <begin position="93"/>
        <end position="121"/>
    </location>
</feature>
<proteinExistence type="predicted"/>
<dbReference type="Proteomes" id="UP000004578">
    <property type="component" value="Unassembled WGS sequence"/>
</dbReference>
<dbReference type="AlphaFoldDB" id="J0WNM2"/>
<evidence type="ECO:0000313" key="3">
    <source>
        <dbReference type="Proteomes" id="UP000004578"/>
    </source>
</evidence>
<dbReference type="EMBL" id="AKFS01000267">
    <property type="protein sequence ID" value="EJF38071.1"/>
    <property type="molecule type" value="Genomic_DNA"/>
</dbReference>
<dbReference type="RefSeq" id="WP_005871910.1">
    <property type="nucleotide sequence ID" value="NZ_AKFS01000267.1"/>
</dbReference>